<gene>
    <name evidence="6" type="ORF">ZEAMMB73_Zm00001d022088</name>
</gene>
<dbReference type="SMART" id="SM00432">
    <property type="entry name" value="MADS"/>
    <property type="match status" value="1"/>
</dbReference>
<dbReference type="GO" id="GO:0005634">
    <property type="term" value="C:nucleus"/>
    <property type="evidence" value="ECO:0007669"/>
    <property type="project" value="UniProtKB-SubCell"/>
</dbReference>
<dbReference type="SUPFAM" id="SSF55455">
    <property type="entry name" value="SRF-like"/>
    <property type="match status" value="1"/>
</dbReference>
<keyword evidence="4" id="KW-0804">Transcription</keyword>
<evidence type="ECO:0000256" key="2">
    <source>
        <dbReference type="ARBA" id="ARBA00023015"/>
    </source>
</evidence>
<protein>
    <submittedName>
        <fullName evidence="6">Agamous-like MADS-box protein AGL8</fullName>
    </submittedName>
</protein>
<dbReference type="CDD" id="cd00265">
    <property type="entry name" value="MADS_MEF2_like"/>
    <property type="match status" value="1"/>
</dbReference>
<dbReference type="InterPro" id="IPR036879">
    <property type="entry name" value="TF_MADSbox_sf"/>
</dbReference>
<dbReference type="FunFam" id="3.40.1810.10:FF:000003">
    <property type="entry name" value="MADS-box transcription factor MADS-MC"/>
    <property type="match status" value="1"/>
</dbReference>
<dbReference type="GO" id="GO:0046983">
    <property type="term" value="F:protein dimerization activity"/>
    <property type="evidence" value="ECO:0007669"/>
    <property type="project" value="InterPro"/>
</dbReference>
<keyword evidence="5" id="KW-0539">Nucleus</keyword>
<dbReference type="InterPro" id="IPR002100">
    <property type="entry name" value="TF_MADSbox"/>
</dbReference>
<organism evidence="6">
    <name type="scientific">Zea mays</name>
    <name type="common">Maize</name>
    <dbReference type="NCBI Taxonomy" id="4577"/>
    <lineage>
        <taxon>Eukaryota</taxon>
        <taxon>Viridiplantae</taxon>
        <taxon>Streptophyta</taxon>
        <taxon>Embryophyta</taxon>
        <taxon>Tracheophyta</taxon>
        <taxon>Spermatophyta</taxon>
        <taxon>Magnoliopsida</taxon>
        <taxon>Liliopsida</taxon>
        <taxon>Poales</taxon>
        <taxon>Poaceae</taxon>
        <taxon>PACMAD clade</taxon>
        <taxon>Panicoideae</taxon>
        <taxon>Andropogonodae</taxon>
        <taxon>Andropogoneae</taxon>
        <taxon>Tripsacinae</taxon>
        <taxon>Zea</taxon>
    </lineage>
</organism>
<dbReference type="PROSITE" id="PS51297">
    <property type="entry name" value="K_BOX"/>
    <property type="match status" value="1"/>
</dbReference>
<keyword evidence="2" id="KW-0805">Transcription regulation</keyword>
<dbReference type="PANTHER" id="PTHR48019">
    <property type="entry name" value="SERUM RESPONSE FACTOR HOMOLOG"/>
    <property type="match status" value="1"/>
</dbReference>
<evidence type="ECO:0000313" key="6">
    <source>
        <dbReference type="EMBL" id="ONM59472.1"/>
    </source>
</evidence>
<dbReference type="PRINTS" id="PR00404">
    <property type="entry name" value="MADSDOMAIN"/>
</dbReference>
<evidence type="ECO:0000256" key="5">
    <source>
        <dbReference type="ARBA" id="ARBA00023242"/>
    </source>
</evidence>
<dbReference type="Gene3D" id="3.40.1810.10">
    <property type="entry name" value="Transcription factor, MADS-box"/>
    <property type="match status" value="1"/>
</dbReference>
<evidence type="ECO:0000256" key="4">
    <source>
        <dbReference type="ARBA" id="ARBA00023163"/>
    </source>
</evidence>
<keyword evidence="3" id="KW-0238">DNA-binding</keyword>
<comment type="subcellular location">
    <subcellularLocation>
        <location evidence="1">Nucleus</location>
    </subcellularLocation>
</comment>
<reference evidence="6" key="1">
    <citation type="submission" date="2015-12" db="EMBL/GenBank/DDBJ databases">
        <title>Update maize B73 reference genome by single molecule sequencing technologies.</title>
        <authorList>
            <consortium name="Maize Genome Sequencing Project"/>
            <person name="Ware D."/>
        </authorList>
    </citation>
    <scope>NUCLEOTIDE SEQUENCE [LARGE SCALE GENOMIC DNA]</scope>
    <source>
        <tissue evidence="6">Seedling</tissue>
    </source>
</reference>
<evidence type="ECO:0000256" key="1">
    <source>
        <dbReference type="ARBA" id="ARBA00004123"/>
    </source>
</evidence>
<evidence type="ECO:0000256" key="3">
    <source>
        <dbReference type="ARBA" id="ARBA00023125"/>
    </source>
</evidence>
<dbReference type="InterPro" id="IPR002487">
    <property type="entry name" value="TF_Kbox"/>
</dbReference>
<dbReference type="InterPro" id="IPR050142">
    <property type="entry name" value="MADS-box/MEF2_TF"/>
</dbReference>
<dbReference type="Pfam" id="PF00319">
    <property type="entry name" value="SRF-TF"/>
    <property type="match status" value="1"/>
</dbReference>
<dbReference type="PROSITE" id="PS50066">
    <property type="entry name" value="MADS_BOX_2"/>
    <property type="match status" value="1"/>
</dbReference>
<proteinExistence type="predicted"/>
<dbReference type="OMA" id="IMHESIS"/>
<dbReference type="InterPro" id="IPR033896">
    <property type="entry name" value="MEF2-like_N"/>
</dbReference>
<dbReference type="Pfam" id="PF01486">
    <property type="entry name" value="K-box"/>
    <property type="match status" value="1"/>
</dbReference>
<dbReference type="ExpressionAtlas" id="A0A1D6IJ30">
    <property type="expression patterns" value="baseline and differential"/>
</dbReference>
<name>A0A1D6IJ30_MAIZE</name>
<dbReference type="EMBL" id="CM007650">
    <property type="protein sequence ID" value="ONM59472.1"/>
    <property type="molecule type" value="Genomic_DNA"/>
</dbReference>
<dbReference type="GO" id="GO:0045944">
    <property type="term" value="P:positive regulation of transcription by RNA polymerase II"/>
    <property type="evidence" value="ECO:0007669"/>
    <property type="project" value="InterPro"/>
</dbReference>
<dbReference type="GO" id="GO:0003700">
    <property type="term" value="F:DNA-binding transcription factor activity"/>
    <property type="evidence" value="ECO:0007669"/>
    <property type="project" value="InterPro"/>
</dbReference>
<dbReference type="AlphaFoldDB" id="A0A1D6IJ30"/>
<sequence length="201" mass="22934">MGRGPVQLRRIENKINRQVTFSKRRNGLLKKAHEISVLCDAEVALIVFSTKGKLYEYSSHSSMEGILERYQRYSFEERAVLNPSIEDQANWGDEYVRLKSKLDALQKSQRQLLGEQLSSLTIKELQQLEQQLDSSLKHIRSRKNQLMFDSISALQKKVSYTLDSLVPGILRVLHESLVKIIVTSTPPAFGELEQTLTSVTS</sequence>
<dbReference type="GO" id="GO:0000977">
    <property type="term" value="F:RNA polymerase II transcription regulatory region sequence-specific DNA binding"/>
    <property type="evidence" value="ECO:0007669"/>
    <property type="project" value="InterPro"/>
</dbReference>
<accession>A0A1D6IJ30</accession>